<proteinExistence type="predicted"/>
<evidence type="ECO:0000313" key="2">
    <source>
        <dbReference type="EnsemblMetazoa" id="GPPI022747-PA"/>
    </source>
</evidence>
<dbReference type="Proteomes" id="UP000092460">
    <property type="component" value="Unassembled WGS sequence"/>
</dbReference>
<keyword evidence="3" id="KW-1185">Reference proteome</keyword>
<reference evidence="3" key="1">
    <citation type="submission" date="2015-01" db="EMBL/GenBank/DDBJ databases">
        <authorList>
            <person name="Aksoy S."/>
            <person name="Warren W."/>
            <person name="Wilson R.K."/>
        </authorList>
    </citation>
    <scope>NUCLEOTIDE SEQUENCE [LARGE SCALE GENOMIC DNA]</scope>
    <source>
        <strain evidence="3">IAEA</strain>
    </source>
</reference>
<organism evidence="2 3">
    <name type="scientific">Glossina palpalis gambiensis</name>
    <dbReference type="NCBI Taxonomy" id="67801"/>
    <lineage>
        <taxon>Eukaryota</taxon>
        <taxon>Metazoa</taxon>
        <taxon>Ecdysozoa</taxon>
        <taxon>Arthropoda</taxon>
        <taxon>Hexapoda</taxon>
        <taxon>Insecta</taxon>
        <taxon>Pterygota</taxon>
        <taxon>Neoptera</taxon>
        <taxon>Endopterygota</taxon>
        <taxon>Diptera</taxon>
        <taxon>Brachycera</taxon>
        <taxon>Muscomorpha</taxon>
        <taxon>Hippoboscoidea</taxon>
        <taxon>Glossinidae</taxon>
        <taxon>Glossina</taxon>
    </lineage>
</organism>
<dbReference type="AlphaFoldDB" id="A0A1B0B932"/>
<accession>A0A1B0B932</accession>
<evidence type="ECO:0000256" key="1">
    <source>
        <dbReference type="SAM" id="Phobius"/>
    </source>
</evidence>
<dbReference type="STRING" id="67801.A0A1B0B932"/>
<evidence type="ECO:0000313" key="3">
    <source>
        <dbReference type="Proteomes" id="UP000092460"/>
    </source>
</evidence>
<reference evidence="2" key="2">
    <citation type="submission" date="2020-05" db="UniProtKB">
        <authorList>
            <consortium name="EnsemblMetazoa"/>
        </authorList>
    </citation>
    <scope>IDENTIFICATION</scope>
    <source>
        <strain evidence="2">IAEA</strain>
    </source>
</reference>
<dbReference type="VEuPathDB" id="VectorBase:GPPI022747"/>
<keyword evidence="1" id="KW-0812">Transmembrane</keyword>
<dbReference type="EMBL" id="JXJN01010228">
    <property type="status" value="NOT_ANNOTATED_CDS"/>
    <property type="molecule type" value="Genomic_DNA"/>
</dbReference>
<feature type="transmembrane region" description="Helical" evidence="1">
    <location>
        <begin position="41"/>
        <end position="60"/>
    </location>
</feature>
<dbReference type="EnsemblMetazoa" id="GPPI022747-RA">
    <property type="protein sequence ID" value="GPPI022747-PA"/>
    <property type="gene ID" value="GPPI022747"/>
</dbReference>
<protein>
    <submittedName>
        <fullName evidence="2">Uncharacterized protein</fullName>
    </submittedName>
</protein>
<name>A0A1B0B932_9MUSC</name>
<keyword evidence="1" id="KW-0472">Membrane</keyword>
<keyword evidence="1" id="KW-1133">Transmembrane helix</keyword>
<sequence>MLNHYCAITRIDYKEFRQCLEKEQNALRSKAIRSTLDRKSVYVLALMLFVMNMMRIHRILRWLAWNYTKVITTCQQRCQPLLFGMRRQKSNATITISEFHNAYMKPMTTMVKRMCLRVDWSDILSSSSHKHYDIKTKDFLADIKSYRVETIITITEADKTTTNATNLVKVRTHTCNYCLQQKPEQSNDVRERFSSISIKPRYSMAVMVISAIRAMYSNRFIGNALIILNNNFNGFHFSRSPQRHTFNYTTVTHYIQPFHA</sequence>